<evidence type="ECO:0000256" key="1">
    <source>
        <dbReference type="SAM" id="Phobius"/>
    </source>
</evidence>
<dbReference type="Proteomes" id="UP000008553">
    <property type="component" value="Unassembled WGS sequence"/>
</dbReference>
<comment type="caution">
    <text evidence="2">The sequence shown here is derived from an EMBL/GenBank/DDBJ whole genome shotgun (WGS) entry which is preliminary data.</text>
</comment>
<feature type="transmembrane region" description="Helical" evidence="1">
    <location>
        <begin position="12"/>
        <end position="39"/>
    </location>
</feature>
<reference evidence="2 3" key="1">
    <citation type="journal article" date="2002" name="Nature">
        <title>Genome sequence and comparative analysis of the model rodent malaria parasite Plasmodium yoelii yoelii.</title>
        <authorList>
            <person name="Carlton J.M."/>
            <person name="Angiuoli S.V."/>
            <person name="Suh B.B."/>
            <person name="Kooij T.W."/>
            <person name="Pertea M."/>
            <person name="Silva J.C."/>
            <person name="Ermolaeva M.D."/>
            <person name="Allen J.E."/>
            <person name="Selengut J.D."/>
            <person name="Koo H.L."/>
            <person name="Peterson J.D."/>
            <person name="Pop M."/>
            <person name="Kosack D.S."/>
            <person name="Shumway M.F."/>
            <person name="Bidwell S.L."/>
            <person name="Shallom S.J."/>
            <person name="van Aken S.E."/>
            <person name="Riedmuller S.B."/>
            <person name="Feldblyum T.V."/>
            <person name="Cho J.K."/>
            <person name="Quackenbush J."/>
            <person name="Sedegah M."/>
            <person name="Shoaibi A."/>
            <person name="Cummings L.M."/>
            <person name="Florens L."/>
            <person name="Yates J.R."/>
            <person name="Raine J.D."/>
            <person name="Sinden R.E."/>
            <person name="Harris M.A."/>
            <person name="Cunningham D.A."/>
            <person name="Preiser P.R."/>
            <person name="Bergman L.W."/>
            <person name="Vaidya A.B."/>
            <person name="van Lin L.H."/>
            <person name="Janse C.J."/>
            <person name="Waters A.P."/>
            <person name="Smith H.O."/>
            <person name="White O.R."/>
            <person name="Salzberg S.L."/>
            <person name="Venter J.C."/>
            <person name="Fraser C.M."/>
            <person name="Hoffman S.L."/>
            <person name="Gardner M.J."/>
            <person name="Carucci D.J."/>
        </authorList>
    </citation>
    <scope>NUCLEOTIDE SEQUENCE [LARGE SCALE GENOMIC DNA]</scope>
    <source>
        <strain evidence="2 3">17XNL</strain>
    </source>
</reference>
<name>Q7RHC5_PLAYO</name>
<protein>
    <submittedName>
        <fullName evidence="2">Uncharacterized protein</fullName>
    </submittedName>
</protein>
<dbReference type="EMBL" id="AABL01001218">
    <property type="protein sequence ID" value="EAA15879.1"/>
    <property type="molecule type" value="Genomic_DNA"/>
</dbReference>
<keyword evidence="1" id="KW-1133">Transmembrane helix</keyword>
<keyword evidence="3" id="KW-1185">Reference proteome</keyword>
<proteinExistence type="predicted"/>
<keyword evidence="1" id="KW-0472">Membrane</keyword>
<dbReference type="AlphaFoldDB" id="Q7RHC5"/>
<dbReference type="PaxDb" id="73239-Q7RHC5"/>
<organism evidence="2 3">
    <name type="scientific">Plasmodium yoelii yoelii</name>
    <dbReference type="NCBI Taxonomy" id="73239"/>
    <lineage>
        <taxon>Eukaryota</taxon>
        <taxon>Sar</taxon>
        <taxon>Alveolata</taxon>
        <taxon>Apicomplexa</taxon>
        <taxon>Aconoidasida</taxon>
        <taxon>Haemosporida</taxon>
        <taxon>Plasmodiidae</taxon>
        <taxon>Plasmodium</taxon>
        <taxon>Plasmodium (Vinckeia)</taxon>
    </lineage>
</organism>
<evidence type="ECO:0000313" key="3">
    <source>
        <dbReference type="Proteomes" id="UP000008553"/>
    </source>
</evidence>
<keyword evidence="1" id="KW-0812">Transmembrane</keyword>
<gene>
    <name evidence="2" type="ORF">PY04064</name>
</gene>
<dbReference type="InParanoid" id="Q7RHC5"/>
<sequence>MCYLYIAITKLVVLAVLVVLVVLAVLAVLANSNIFFFFFHESINL</sequence>
<accession>Q7RHC5</accession>
<evidence type="ECO:0000313" key="2">
    <source>
        <dbReference type="EMBL" id="EAA15879.1"/>
    </source>
</evidence>